<dbReference type="SUPFAM" id="SSF159121">
    <property type="entry name" value="BC4932-like"/>
    <property type="match status" value="1"/>
</dbReference>
<dbReference type="AlphaFoldDB" id="A0A7X0X8S0"/>
<dbReference type="Pfam" id="PF06486">
    <property type="entry name" value="DUF1093"/>
    <property type="match status" value="1"/>
</dbReference>
<dbReference type="EMBL" id="JAASUB010000010">
    <property type="protein sequence ID" value="MBC1510106.1"/>
    <property type="molecule type" value="Genomic_DNA"/>
</dbReference>
<dbReference type="NCBIfam" id="TIGR01655">
    <property type="entry name" value="yxeA_fam"/>
    <property type="match status" value="1"/>
</dbReference>
<dbReference type="InterPro" id="IPR036166">
    <property type="entry name" value="YxeA-like_sf"/>
</dbReference>
<reference evidence="3 4" key="1">
    <citation type="submission" date="2020-03" db="EMBL/GenBank/DDBJ databases">
        <title>Soil Listeria distribution.</title>
        <authorList>
            <person name="Liao J."/>
            <person name="Wiedmann M."/>
        </authorList>
    </citation>
    <scope>NUCLEOTIDE SEQUENCE [LARGE SCALE GENOMIC DNA]</scope>
    <source>
        <strain evidence="2 4">FSL L7-1515</strain>
        <strain evidence="1 3">FSL L7-1554</strain>
    </source>
</reference>
<dbReference type="InterPro" id="IPR006542">
    <property type="entry name" value="DUF1093"/>
</dbReference>
<name>A0A7X0X8S0_9LIST</name>
<accession>A0A7X0X8S0</accession>
<evidence type="ECO:0000313" key="1">
    <source>
        <dbReference type="EMBL" id="MBC1489705.1"/>
    </source>
</evidence>
<sequence length="113" mass="13044">MFTKKKISIILATILLAICAVWEYAIPSDAAVKPYYLKVATTGKPVKINQFKGYKYATNVYDDTGKQKKLTFYSEKQLTKDSQFKLLISENKMVVNYKKIKNMPNKMNYLAEK</sequence>
<dbReference type="EMBL" id="JAASTW010000015">
    <property type="protein sequence ID" value="MBC1489705.1"/>
    <property type="molecule type" value="Genomic_DNA"/>
</dbReference>
<dbReference type="Gene3D" id="2.40.50.480">
    <property type="match status" value="1"/>
</dbReference>
<evidence type="ECO:0000313" key="4">
    <source>
        <dbReference type="Proteomes" id="UP000587800"/>
    </source>
</evidence>
<dbReference type="Proteomes" id="UP000587800">
    <property type="component" value="Unassembled WGS sequence"/>
</dbReference>
<dbReference type="Proteomes" id="UP000561617">
    <property type="component" value="Unassembled WGS sequence"/>
</dbReference>
<proteinExistence type="predicted"/>
<keyword evidence="4" id="KW-1185">Reference proteome</keyword>
<evidence type="ECO:0000313" key="3">
    <source>
        <dbReference type="Proteomes" id="UP000561617"/>
    </source>
</evidence>
<gene>
    <name evidence="1" type="ORF">HCJ38_11940</name>
    <name evidence="2" type="ORF">HCJ59_09410</name>
</gene>
<organism evidence="1 3">
    <name type="scientific">Listeria immobilis</name>
    <dbReference type="NCBI Taxonomy" id="2713502"/>
    <lineage>
        <taxon>Bacteria</taxon>
        <taxon>Bacillati</taxon>
        <taxon>Bacillota</taxon>
        <taxon>Bacilli</taxon>
        <taxon>Bacillales</taxon>
        <taxon>Listeriaceae</taxon>
        <taxon>Listeria</taxon>
    </lineage>
</organism>
<dbReference type="RefSeq" id="WP_185349035.1">
    <property type="nucleotide sequence ID" value="NZ_JAASTU010000031.1"/>
</dbReference>
<evidence type="ECO:0000313" key="2">
    <source>
        <dbReference type="EMBL" id="MBC1510106.1"/>
    </source>
</evidence>
<comment type="caution">
    <text evidence="1">The sequence shown here is derived from an EMBL/GenBank/DDBJ whole genome shotgun (WGS) entry which is preliminary data.</text>
</comment>
<protein>
    <submittedName>
        <fullName evidence="1">YxeA family protein</fullName>
    </submittedName>
</protein>